<name>A0ABD1EAW0_HYPHA</name>
<evidence type="ECO:0000313" key="7">
    <source>
        <dbReference type="Proteomes" id="UP001566132"/>
    </source>
</evidence>
<evidence type="ECO:0000259" key="5">
    <source>
        <dbReference type="SMART" id="SM01158"/>
    </source>
</evidence>
<comment type="subcellular location">
    <subcellularLocation>
        <location evidence="1">Membrane</location>
    </subcellularLocation>
</comment>
<organism evidence="6 7">
    <name type="scientific">Hypothenemus hampei</name>
    <name type="common">Coffee berry borer</name>
    <dbReference type="NCBI Taxonomy" id="57062"/>
    <lineage>
        <taxon>Eukaryota</taxon>
        <taxon>Metazoa</taxon>
        <taxon>Ecdysozoa</taxon>
        <taxon>Arthropoda</taxon>
        <taxon>Hexapoda</taxon>
        <taxon>Insecta</taxon>
        <taxon>Pterygota</taxon>
        <taxon>Neoptera</taxon>
        <taxon>Endopterygota</taxon>
        <taxon>Coleoptera</taxon>
        <taxon>Polyphaga</taxon>
        <taxon>Cucujiformia</taxon>
        <taxon>Curculionidae</taxon>
        <taxon>Scolytinae</taxon>
        <taxon>Hypothenemus</taxon>
    </lineage>
</organism>
<protein>
    <recommendedName>
        <fullName evidence="5">Armadillo-like helical domain-containing protein</fullName>
    </recommendedName>
</protein>
<dbReference type="InterPro" id="IPR013636">
    <property type="entry name" value="ARMH3_C"/>
</dbReference>
<keyword evidence="4" id="KW-0472">Membrane</keyword>
<dbReference type="PANTHER" id="PTHR13608:SF3">
    <property type="entry name" value="ARMADILLO-LIKE HELICAL DOMAIN-CONTAINING PROTEIN 3"/>
    <property type="match status" value="1"/>
</dbReference>
<gene>
    <name evidence="6" type="ORF">ABEB36_012138</name>
</gene>
<evidence type="ECO:0000313" key="6">
    <source>
        <dbReference type="EMBL" id="KAL1491560.1"/>
    </source>
</evidence>
<feature type="domain" description="Armadillo-like helical" evidence="5">
    <location>
        <begin position="424"/>
        <end position="660"/>
    </location>
</feature>
<accession>A0ABD1EAW0</accession>
<comment type="caution">
    <text evidence="6">The sequence shown here is derived from an EMBL/GenBank/DDBJ whole genome shotgun (WGS) entry which is preliminary data.</text>
</comment>
<dbReference type="InterPro" id="IPR039868">
    <property type="entry name" value="ARMD3-like"/>
</dbReference>
<keyword evidence="2" id="KW-0812">Transmembrane</keyword>
<dbReference type="Proteomes" id="UP001566132">
    <property type="component" value="Unassembled WGS sequence"/>
</dbReference>
<dbReference type="EMBL" id="JBDJPC010000009">
    <property type="protein sequence ID" value="KAL1491560.1"/>
    <property type="molecule type" value="Genomic_DNA"/>
</dbReference>
<dbReference type="PANTHER" id="PTHR13608">
    <property type="entry name" value="ARMADILLO-LIKE HELICAL DOMAIN-CONTAINING PROTEIN 3"/>
    <property type="match status" value="1"/>
</dbReference>
<evidence type="ECO:0000256" key="3">
    <source>
        <dbReference type="ARBA" id="ARBA00022989"/>
    </source>
</evidence>
<dbReference type="GO" id="GO:0016020">
    <property type="term" value="C:membrane"/>
    <property type="evidence" value="ECO:0007669"/>
    <property type="project" value="UniProtKB-SubCell"/>
</dbReference>
<keyword evidence="7" id="KW-1185">Reference proteome</keyword>
<keyword evidence="3" id="KW-1133">Transmembrane helix</keyword>
<evidence type="ECO:0000256" key="1">
    <source>
        <dbReference type="ARBA" id="ARBA00004370"/>
    </source>
</evidence>
<dbReference type="AlphaFoldDB" id="A0ABD1EAW0"/>
<reference evidence="6 7" key="1">
    <citation type="submission" date="2024-05" db="EMBL/GenBank/DDBJ databases">
        <title>Genetic variation in Jamaican populations of the coffee berry borer (Hypothenemus hampei).</title>
        <authorList>
            <person name="Errbii M."/>
            <person name="Myrie A."/>
        </authorList>
    </citation>
    <scope>NUCLEOTIDE SEQUENCE [LARGE SCALE GENOMIC DNA]</scope>
    <source>
        <strain evidence="6">JA-Hopewell-2020-01-JO</strain>
        <tissue evidence="6">Whole body</tissue>
    </source>
</reference>
<evidence type="ECO:0000256" key="4">
    <source>
        <dbReference type="ARBA" id="ARBA00023136"/>
    </source>
</evidence>
<dbReference type="SMART" id="SM01158">
    <property type="entry name" value="DUF1741"/>
    <property type="match status" value="1"/>
</dbReference>
<proteinExistence type="predicted"/>
<sequence length="684" mass="78467">MSSRKRSGSGSKRQFKEKVVQIYETILKGEELDNLSWEEFFLLKPKLSNLECELLKITAEQLQVAKPNLNELFSQCIEILANNTSVRAAYGLQTLCGFLYAIFKKLADAQGTNHIQAIEFLSGFDNYAGNVQKLLDYCQLFLEGDYNDSIKGLCLKLIIILIIGIDNLNQNTLIEYIIMSSLFDCLIKLLSDVRTRQKHGYDVTLIVTLLVNYRKYDATNPYVVKLSILDDELALNGYGQVITASLMEFCNQYNLEHSENQNSSWFSSLTNIVGSMFISEEGGFRNQQIRANNALLLAFYEAVHLNRNFITTLAQTQTDASGPPSPNNTLENNVQGLTDLSSLPVNFDVNSQPSNLLVTFFQYCSIVMQDTKTEQGANTVKLCFLILGCISEDQYANSLMHDVSLSFKVRLHRLPMRHRKLSTDKTTLSQSLICTLLDLLVEFMLSHMMKKFPMELYVLCIGIIQRILCYQKKCRIRVNYAWKELWTALMSLLRFILQNENYLGKKMNIFELCIKIVNILNFFITYGDNFLPTPGSYDELYYEIIRMHQVFDNVYSMALRYSMSEGDFKEESLKLNNALFNVRAIIKHFNPKIEQWLASNNLSTPTEDQILDIVKKNYGSLTLKLQDLLDHYERYTEKPYYTGFFTGMIKNILNDTRSNFSCSLLNLSNIASEYPILTQSVDIS</sequence>
<evidence type="ECO:0000256" key="2">
    <source>
        <dbReference type="ARBA" id="ARBA00022692"/>
    </source>
</evidence>
<dbReference type="Pfam" id="PF08427">
    <property type="entry name" value="ARMH3_C"/>
    <property type="match status" value="1"/>
</dbReference>